<evidence type="ECO:0000256" key="3">
    <source>
        <dbReference type="ARBA" id="ARBA00022714"/>
    </source>
</evidence>
<dbReference type="InterPro" id="IPR018967">
    <property type="entry name" value="FeS-contain_CDGSH-typ"/>
</dbReference>
<feature type="domain" description="Iron-binding zinc finger CDGSH type" evidence="9">
    <location>
        <begin position="63"/>
        <end position="101"/>
    </location>
</feature>
<dbReference type="PaxDb" id="121845-A0A1S3DP04"/>
<keyword evidence="3 7" id="KW-0001">2Fe-2S</keyword>
<dbReference type="GO" id="GO:0010506">
    <property type="term" value="P:regulation of autophagy"/>
    <property type="evidence" value="ECO:0007669"/>
    <property type="project" value="UniProtKB-UniRule"/>
</dbReference>
<evidence type="ECO:0000256" key="5">
    <source>
        <dbReference type="ARBA" id="ARBA00023004"/>
    </source>
</evidence>
<keyword evidence="8" id="KW-0732">Signal</keyword>
<dbReference type="KEGG" id="dci:103522248"/>
<dbReference type="Gene3D" id="3.40.5.90">
    <property type="entry name" value="CDGSH iron-sulfur domain, mitoNEET-type"/>
    <property type="match status" value="1"/>
</dbReference>
<dbReference type="InterPro" id="IPR045131">
    <property type="entry name" value="CISD1/2"/>
</dbReference>
<keyword evidence="6 7" id="KW-0411">Iron-sulfur</keyword>
<feature type="signal peptide" evidence="8">
    <location>
        <begin position="1"/>
        <end position="21"/>
    </location>
</feature>
<evidence type="ECO:0000256" key="7">
    <source>
        <dbReference type="RuleBase" id="RU369084"/>
    </source>
</evidence>
<dbReference type="STRING" id="121845.A0A1S3DP04"/>
<organism evidence="10 11">
    <name type="scientific">Diaphorina citri</name>
    <name type="common">Asian citrus psyllid</name>
    <dbReference type="NCBI Taxonomy" id="121845"/>
    <lineage>
        <taxon>Eukaryota</taxon>
        <taxon>Metazoa</taxon>
        <taxon>Ecdysozoa</taxon>
        <taxon>Arthropoda</taxon>
        <taxon>Hexapoda</taxon>
        <taxon>Insecta</taxon>
        <taxon>Pterygota</taxon>
        <taxon>Neoptera</taxon>
        <taxon>Paraneoptera</taxon>
        <taxon>Hemiptera</taxon>
        <taxon>Sternorrhyncha</taxon>
        <taxon>Psylloidea</taxon>
        <taxon>Psyllidae</taxon>
        <taxon>Diaphorininae</taxon>
        <taxon>Diaphorina</taxon>
    </lineage>
</organism>
<accession>A0A1S3DP04</accession>
<keyword evidence="5 7" id="KW-0408">Iron</keyword>
<dbReference type="RefSeq" id="XP_008485576.1">
    <property type="nucleotide sequence ID" value="XM_008487354.3"/>
</dbReference>
<evidence type="ECO:0000259" key="9">
    <source>
        <dbReference type="SMART" id="SM00704"/>
    </source>
</evidence>
<evidence type="ECO:0000313" key="11">
    <source>
        <dbReference type="RefSeq" id="XP_008485576.1"/>
    </source>
</evidence>
<comment type="cofactor">
    <cofactor evidence="7">
        <name>[2Fe-2S] cluster</name>
        <dbReference type="ChEBI" id="CHEBI:190135"/>
    </cofactor>
    <text evidence="7">Binds 1 [2Fe-2S] cluster.</text>
</comment>
<feature type="chain" id="PRO_5010366654" description="CDGSH iron-sulfur domain-containing protein 2 homologue" evidence="8">
    <location>
        <begin position="22"/>
        <end position="232"/>
    </location>
</feature>
<gene>
    <name evidence="11" type="primary">LOC103522248</name>
</gene>
<keyword evidence="4 7" id="KW-0479">Metal-binding</keyword>
<dbReference type="GO" id="GO:0005789">
    <property type="term" value="C:endoplasmic reticulum membrane"/>
    <property type="evidence" value="ECO:0007669"/>
    <property type="project" value="UniProtKB-SubCell"/>
</dbReference>
<comment type="subcellular location">
    <subcellularLocation>
        <location evidence="1 7">Endoplasmic reticulum membrane</location>
        <topology evidence="1 7">Single-pass membrane protein</topology>
    </subcellularLocation>
</comment>
<dbReference type="SMART" id="SM00704">
    <property type="entry name" value="ZnF_CDGSH"/>
    <property type="match status" value="1"/>
</dbReference>
<dbReference type="GO" id="GO:0005741">
    <property type="term" value="C:mitochondrial outer membrane"/>
    <property type="evidence" value="ECO:0007669"/>
    <property type="project" value="TreeGrafter"/>
</dbReference>
<name>A0A1S3DP04_DIACI</name>
<keyword evidence="7" id="KW-0256">Endoplasmic reticulum</keyword>
<comment type="similarity">
    <text evidence="2 7">Belongs to the CISD protein family. CISD2 subfamily.</text>
</comment>
<dbReference type="Proteomes" id="UP000079169">
    <property type="component" value="Unplaced"/>
</dbReference>
<protein>
    <recommendedName>
        <fullName evidence="7">CDGSH iron-sulfur domain-containing protein 2 homologue</fullName>
    </recommendedName>
</protein>
<dbReference type="PANTHER" id="PTHR13680:SF5">
    <property type="entry name" value="CDGSH IRON-SULFUR DOMAIN-CONTAINING PROTEIN 1"/>
    <property type="match status" value="1"/>
</dbReference>
<evidence type="ECO:0000256" key="2">
    <source>
        <dbReference type="ARBA" id="ARBA00008624"/>
    </source>
</evidence>
<dbReference type="GeneID" id="103522248"/>
<evidence type="ECO:0000313" key="10">
    <source>
        <dbReference type="Proteomes" id="UP000079169"/>
    </source>
</evidence>
<dbReference type="PANTHER" id="PTHR13680">
    <property type="entry name" value="CDGSH IRON-SULFUR DOMAIN-CONTAINING PROTEIN 1"/>
    <property type="match status" value="1"/>
</dbReference>
<dbReference type="GO" id="GO:0046872">
    <property type="term" value="F:metal ion binding"/>
    <property type="evidence" value="ECO:0007669"/>
    <property type="project" value="UniProtKB-UniRule"/>
</dbReference>
<evidence type="ECO:0000256" key="4">
    <source>
        <dbReference type="ARBA" id="ARBA00022723"/>
    </source>
</evidence>
<dbReference type="InterPro" id="IPR042216">
    <property type="entry name" value="MitoNEET_CISD"/>
</dbReference>
<evidence type="ECO:0000256" key="8">
    <source>
        <dbReference type="SAM" id="SignalP"/>
    </source>
</evidence>
<evidence type="ECO:0000256" key="1">
    <source>
        <dbReference type="ARBA" id="ARBA00004389"/>
    </source>
</evidence>
<sequence>MREDRSFLICLWTALVGGAYGEFRGDPNYHTETPSPPFFMTMAGPTHVLVHVNPDIHKNHADKIVDYFDKPNLTDFTAFCRCWRSRDFPYCNGFHHDYNKLLGDNVGPILIRRKNVTNAGIFYRRMRRLSINVSDAGTPPMCSATIWPITPPPKIKRPMIDSTVDVDKIWKDYGDMLFNFTKHLDDFINMPNRLSSYVPPPPNTEQTTEPEPTLWYPTYRMAPKGGVSRELP</sequence>
<keyword evidence="10" id="KW-1185">Reference proteome</keyword>
<reference evidence="11" key="1">
    <citation type="submission" date="2025-08" db="UniProtKB">
        <authorList>
            <consortium name="RefSeq"/>
        </authorList>
    </citation>
    <scope>IDENTIFICATION</scope>
</reference>
<proteinExistence type="inferred from homology"/>
<evidence type="ECO:0000256" key="6">
    <source>
        <dbReference type="ARBA" id="ARBA00023014"/>
    </source>
</evidence>
<dbReference type="GO" id="GO:0051537">
    <property type="term" value="F:2 iron, 2 sulfur cluster binding"/>
    <property type="evidence" value="ECO:0007669"/>
    <property type="project" value="UniProtKB-UniRule"/>
</dbReference>
<dbReference type="AlphaFoldDB" id="A0A1S3DP04"/>
<dbReference type="Pfam" id="PF09360">
    <property type="entry name" value="zf-CDGSH"/>
    <property type="match status" value="1"/>
</dbReference>